<dbReference type="InterPro" id="IPR018060">
    <property type="entry name" value="HTH_AraC"/>
</dbReference>
<dbReference type="InterPro" id="IPR009057">
    <property type="entry name" value="Homeodomain-like_sf"/>
</dbReference>
<evidence type="ECO:0000256" key="1">
    <source>
        <dbReference type="ARBA" id="ARBA00023015"/>
    </source>
</evidence>
<dbReference type="EC" id="2.1.1.-" evidence="8"/>
<dbReference type="PROSITE" id="PS01124">
    <property type="entry name" value="HTH_ARAC_FAMILY_2"/>
    <property type="match status" value="1"/>
</dbReference>
<protein>
    <submittedName>
        <fullName evidence="8">HTH-type transcriptional activator RhaR</fullName>
        <ecNumber evidence="8">2.1.1.-</ecNumber>
    </submittedName>
    <submittedName>
        <fullName evidence="5 9">Transcriptional regulator</fullName>
    </submittedName>
    <submittedName>
        <fullName evidence="6">Transcription regulator</fullName>
    </submittedName>
</protein>
<dbReference type="Proteomes" id="UP000076989">
    <property type="component" value="Unassembled WGS sequence"/>
</dbReference>
<evidence type="ECO:0000256" key="2">
    <source>
        <dbReference type="ARBA" id="ARBA00023125"/>
    </source>
</evidence>
<evidence type="ECO:0000313" key="12">
    <source>
        <dbReference type="Proteomes" id="UP000076989"/>
    </source>
</evidence>
<organism evidence="8 13">
    <name type="scientific">Lactiplantibacillus plantarum</name>
    <name type="common">Lactobacillus plantarum</name>
    <dbReference type="NCBI Taxonomy" id="1590"/>
    <lineage>
        <taxon>Bacteria</taxon>
        <taxon>Bacillati</taxon>
        <taxon>Bacillota</taxon>
        <taxon>Bacilli</taxon>
        <taxon>Lactobacillales</taxon>
        <taxon>Lactobacillaceae</taxon>
        <taxon>Lactiplantibacillus</taxon>
    </lineage>
</organism>
<evidence type="ECO:0000313" key="11">
    <source>
        <dbReference type="Proteomes" id="UP000076882"/>
    </source>
</evidence>
<dbReference type="AlphaFoldDB" id="A0A0G9GKQ8"/>
<evidence type="ECO:0000313" key="7">
    <source>
        <dbReference type="EMBL" id="KZV02764.1"/>
    </source>
</evidence>
<dbReference type="Proteomes" id="UP000076872">
    <property type="component" value="Unassembled WGS sequence"/>
</dbReference>
<evidence type="ECO:0000256" key="3">
    <source>
        <dbReference type="ARBA" id="ARBA00023163"/>
    </source>
</evidence>
<keyword evidence="1" id="KW-0805">Transcription regulation</keyword>
<evidence type="ECO:0000313" key="10">
    <source>
        <dbReference type="Proteomes" id="UP000076872"/>
    </source>
</evidence>
<proteinExistence type="predicted"/>
<dbReference type="GO" id="GO:0003700">
    <property type="term" value="F:DNA-binding transcription factor activity"/>
    <property type="evidence" value="ECO:0007669"/>
    <property type="project" value="InterPro"/>
</dbReference>
<evidence type="ECO:0000313" key="8">
    <source>
        <dbReference type="EMBL" id="ODO62745.1"/>
    </source>
</evidence>
<dbReference type="GO" id="GO:0043565">
    <property type="term" value="F:sequence-specific DNA binding"/>
    <property type="evidence" value="ECO:0007669"/>
    <property type="project" value="InterPro"/>
</dbReference>
<dbReference type="EMBL" id="LUXO01000030">
    <property type="protein sequence ID" value="KZV02764.1"/>
    <property type="molecule type" value="Genomic_DNA"/>
</dbReference>
<evidence type="ECO:0000313" key="14">
    <source>
        <dbReference type="Proteomes" id="UP000595466"/>
    </source>
</evidence>
<dbReference type="Proteomes" id="UP000094892">
    <property type="component" value="Unassembled WGS sequence"/>
</dbReference>
<dbReference type="EMBL" id="CP066817">
    <property type="protein sequence ID" value="QQM61462.1"/>
    <property type="molecule type" value="Genomic_DNA"/>
</dbReference>
<keyword evidence="3" id="KW-0804">Transcription</keyword>
<dbReference type="PANTHER" id="PTHR43280">
    <property type="entry name" value="ARAC-FAMILY TRANSCRIPTIONAL REGULATOR"/>
    <property type="match status" value="1"/>
</dbReference>
<dbReference type="SMART" id="SM00342">
    <property type="entry name" value="HTH_ARAC"/>
    <property type="match status" value="1"/>
</dbReference>
<dbReference type="GO" id="GO:0008168">
    <property type="term" value="F:methyltransferase activity"/>
    <property type="evidence" value="ECO:0007669"/>
    <property type="project" value="UniProtKB-KW"/>
</dbReference>
<keyword evidence="8" id="KW-0489">Methyltransferase</keyword>
<evidence type="ECO:0000313" key="9">
    <source>
        <dbReference type="EMBL" id="QQM61462.1"/>
    </source>
</evidence>
<evidence type="ECO:0000313" key="13">
    <source>
        <dbReference type="Proteomes" id="UP000094892"/>
    </source>
</evidence>
<dbReference type="Gene3D" id="1.10.10.60">
    <property type="entry name" value="Homeodomain-like"/>
    <property type="match status" value="1"/>
</dbReference>
<reference evidence="9 14" key="3">
    <citation type="submission" date="2020-12" db="EMBL/GenBank/DDBJ databases">
        <title>Whole genome sequencing of Lactobacillus plantarum PC518.</title>
        <authorList>
            <person name="Guo Q."/>
        </authorList>
    </citation>
    <scope>NUCLEOTIDE SEQUENCE [LARGE SCALE GENOMIC DNA]</scope>
    <source>
        <strain evidence="9 14">PC518</strain>
    </source>
</reference>
<reference evidence="10 11" key="1">
    <citation type="submission" date="2016-03" db="EMBL/GenBank/DDBJ databases">
        <title>Comparative genomics of 54 Lactobacillus plantarum strains reveals genomic uncoupling from niche constraints.</title>
        <authorList>
            <person name="Martino M.E."/>
        </authorList>
    </citation>
    <scope>NUCLEOTIDE SEQUENCE [LARGE SCALE GENOMIC DNA]</scope>
    <source>
        <strain evidence="6 11">19.1</strain>
        <strain evidence="7 10">NAB2</strain>
        <strain evidence="5 12">Nizo2260</strain>
    </source>
</reference>
<sequence>MGTELQFVQYLHQMRDYNDQHPTTKGLILLGYLERDFIRFYRAGKIEEGIQFAKKNLTRSRDLLNKLSSEEKQLQLSALVDVLAFEGIQNHAEIYEFVKLRNDYHRWLVKLPVTTERYQPLVVQIIRDFAAIAKPNALAYNAHLESTLDVMYYTNAHLHDQLSVKKVLAHVNARCNPESVRRSFSQEMHMSIRDYINAKKIQEAEHMLLATDLTIRAIAAELCFYDAADFSKRFKKETGQTPLEFRQLNTRTD</sequence>
<dbReference type="PANTHER" id="PTHR43280:SF28">
    <property type="entry name" value="HTH-TYPE TRANSCRIPTIONAL ACTIVATOR RHAS"/>
    <property type="match status" value="1"/>
</dbReference>
<dbReference type="GeneID" id="77216210"/>
<name>A0A0G9GKQ8_LACPN</name>
<dbReference type="Proteomes" id="UP000076882">
    <property type="component" value="Unassembled WGS sequence"/>
</dbReference>
<evidence type="ECO:0000259" key="4">
    <source>
        <dbReference type="PROSITE" id="PS01124"/>
    </source>
</evidence>
<reference evidence="8 13" key="2">
    <citation type="submission" date="2016-08" db="EMBL/GenBank/DDBJ databases">
        <title>Genome sequencing of Lactobacillus plantarum JSA22, isolated from fermented soybean paste.</title>
        <authorList>
            <person name="Choi H.S."/>
        </authorList>
    </citation>
    <scope>NUCLEOTIDE SEQUENCE [LARGE SCALE GENOMIC DNA]</scope>
    <source>
        <strain evidence="8 13">JSA22</strain>
    </source>
</reference>
<dbReference type="Proteomes" id="UP000595466">
    <property type="component" value="Chromosome"/>
</dbReference>
<dbReference type="SUPFAM" id="SSF46689">
    <property type="entry name" value="Homeodomain-like"/>
    <property type="match status" value="1"/>
</dbReference>
<dbReference type="EMBL" id="MCOL01000001">
    <property type="protein sequence ID" value="ODO62745.1"/>
    <property type="molecule type" value="Genomic_DNA"/>
</dbReference>
<keyword evidence="2" id="KW-0238">DNA-binding</keyword>
<dbReference type="KEGG" id="lpb:SH83_12800"/>
<dbReference type="OMA" id="DEMQMSI"/>
<keyword evidence="8" id="KW-0808">Transferase</keyword>
<gene>
    <name evidence="8" type="primary">adaA</name>
    <name evidence="9" type="ORF">JH395_02595</name>
    <name evidence="6" type="ORF">Lp19_1074</name>
    <name evidence="8" type="ORF">LPJSA22_02763</name>
    <name evidence="7" type="ORF">NAB2_1918</name>
    <name evidence="5" type="ORF">Nizo2260_1867</name>
</gene>
<dbReference type="EMBL" id="LUXM01000019">
    <property type="protein sequence ID" value="KZU96462.1"/>
    <property type="molecule type" value="Genomic_DNA"/>
</dbReference>
<evidence type="ECO:0000313" key="5">
    <source>
        <dbReference type="EMBL" id="KZU03627.1"/>
    </source>
</evidence>
<feature type="domain" description="HTH araC/xylS-type" evidence="4">
    <location>
        <begin position="176"/>
        <end position="248"/>
    </location>
</feature>
<dbReference type="EMBL" id="LUWI01000022">
    <property type="protein sequence ID" value="KZU03627.1"/>
    <property type="molecule type" value="Genomic_DNA"/>
</dbReference>
<dbReference type="Pfam" id="PF12833">
    <property type="entry name" value="HTH_18"/>
    <property type="match status" value="1"/>
</dbReference>
<accession>A0A0G9GKQ8</accession>
<dbReference type="GO" id="GO:0032259">
    <property type="term" value="P:methylation"/>
    <property type="evidence" value="ECO:0007669"/>
    <property type="project" value="UniProtKB-KW"/>
</dbReference>
<dbReference type="PATRIC" id="fig|1590.142.peg.2743"/>
<dbReference type="RefSeq" id="WP_003642312.1">
    <property type="nucleotide sequence ID" value="NZ_AP018405.1"/>
</dbReference>
<evidence type="ECO:0000313" key="6">
    <source>
        <dbReference type="EMBL" id="KZU96462.1"/>
    </source>
</evidence>